<evidence type="ECO:0000313" key="1">
    <source>
        <dbReference type="EMBL" id="CAE0808983.1"/>
    </source>
</evidence>
<organism evidence="1">
    <name type="scientific">Eutreptiella gymnastica</name>
    <dbReference type="NCBI Taxonomy" id="73025"/>
    <lineage>
        <taxon>Eukaryota</taxon>
        <taxon>Discoba</taxon>
        <taxon>Euglenozoa</taxon>
        <taxon>Euglenida</taxon>
        <taxon>Spirocuta</taxon>
        <taxon>Euglenophyceae</taxon>
        <taxon>Eutreptiales</taxon>
        <taxon>Eutreptiaceae</taxon>
        <taxon>Eutreptiella</taxon>
    </lineage>
</organism>
<dbReference type="EMBL" id="HBJA01056861">
    <property type="protein sequence ID" value="CAE0808983.1"/>
    <property type="molecule type" value="Transcribed_RNA"/>
</dbReference>
<dbReference type="AlphaFoldDB" id="A0A7S4FR09"/>
<proteinExistence type="predicted"/>
<protein>
    <submittedName>
        <fullName evidence="1">Uncharacterized protein</fullName>
    </submittedName>
</protein>
<accession>A0A7S4FR09</accession>
<reference evidence="1" key="1">
    <citation type="submission" date="2021-01" db="EMBL/GenBank/DDBJ databases">
        <authorList>
            <person name="Corre E."/>
            <person name="Pelletier E."/>
            <person name="Niang G."/>
            <person name="Scheremetjew M."/>
            <person name="Finn R."/>
            <person name="Kale V."/>
            <person name="Holt S."/>
            <person name="Cochrane G."/>
            <person name="Meng A."/>
            <person name="Brown T."/>
            <person name="Cohen L."/>
        </authorList>
    </citation>
    <scope>NUCLEOTIDE SEQUENCE</scope>
    <source>
        <strain evidence="1">CCMP1594</strain>
    </source>
</reference>
<name>A0A7S4FR09_9EUGL</name>
<gene>
    <name evidence="1" type="ORF">EGYM00163_LOCUS20114</name>
</gene>
<sequence>MVKHSGLNSQQTNGGRHHVEYWHSLLQHGLLGQYPLSSSCECWGQGHRATAHPRKLHETCPTIFPPMPVVSLPFFFFDKMSPQTSCSEQKDGPHFHYPFHSLQSGCFNSASRQPVCSLCVLSLPLLCFPCVPPVPSCARCMLRVHLLCCTHP</sequence>